<evidence type="ECO:0000313" key="3">
    <source>
        <dbReference type="EMBL" id="URF07784.1"/>
    </source>
</evidence>
<reference evidence="3" key="2">
    <citation type="journal article" date="2022" name="Microbiol. Resour. Announc.">
        <title>Genome Sequence of Cupriavidus campinensis Strain G5, a Member of a Bacterial Consortium Capable of Polyethylene Degradation.</title>
        <authorList>
            <person name="Schneider B."/>
            <person name="Pfeiffer F."/>
            <person name="Dyall-Smith M."/>
            <person name="Kunte H.J."/>
        </authorList>
    </citation>
    <scope>NUCLEOTIDE SEQUENCE</scope>
    <source>
        <strain evidence="3">G5</strain>
    </source>
</reference>
<feature type="domain" description="PIN" evidence="1">
    <location>
        <begin position="4"/>
        <end position="125"/>
    </location>
</feature>
<dbReference type="AlphaFoldDB" id="A0AAE9L5Y4"/>
<dbReference type="CDD" id="cd18683">
    <property type="entry name" value="PIN_VapC-like"/>
    <property type="match status" value="1"/>
</dbReference>
<evidence type="ECO:0000313" key="5">
    <source>
        <dbReference type="Proteomes" id="UP001056132"/>
    </source>
</evidence>
<dbReference type="InterPro" id="IPR029060">
    <property type="entry name" value="PIN-like_dom_sf"/>
</dbReference>
<dbReference type="Proteomes" id="UP001056132">
    <property type="component" value="Chromosome 2"/>
</dbReference>
<reference evidence="2 4" key="1">
    <citation type="submission" date="2019-05" db="EMBL/GenBank/DDBJ databases">
        <title>Whole genome sequence analysis of Cupriavidus campinensis S14E4C strain.</title>
        <authorList>
            <person name="Abbaszade G."/>
            <person name="Szabo A."/>
            <person name="Toumi M."/>
            <person name="Toth E."/>
        </authorList>
    </citation>
    <scope>NUCLEOTIDE SEQUENCE [LARGE SCALE GENOMIC DNA]</scope>
    <source>
        <strain evidence="2 4">S14E4C</strain>
    </source>
</reference>
<keyword evidence="4" id="KW-1185">Reference proteome</keyword>
<accession>A0AAE9L5Y4</accession>
<evidence type="ECO:0000313" key="4">
    <source>
        <dbReference type="Proteomes" id="UP000318943"/>
    </source>
</evidence>
<dbReference type="Proteomes" id="UP000318943">
    <property type="component" value="Unassembled WGS sequence"/>
</dbReference>
<evidence type="ECO:0000313" key="2">
    <source>
        <dbReference type="EMBL" id="TSP13426.1"/>
    </source>
</evidence>
<name>A0AAE9L5Y4_9BURK</name>
<dbReference type="EMBL" id="VCIZ01000003">
    <property type="protein sequence ID" value="TSP13426.1"/>
    <property type="molecule type" value="Genomic_DNA"/>
</dbReference>
<dbReference type="KEGG" id="ccam:M5D45_21695"/>
<proteinExistence type="predicted"/>
<dbReference type="Gene3D" id="3.40.50.1010">
    <property type="entry name" value="5'-nuclease"/>
    <property type="match status" value="1"/>
</dbReference>
<gene>
    <name evidence="2" type="ORF">FGG12_07210</name>
    <name evidence="3" type="ORF">M5D45_21695</name>
</gene>
<dbReference type="EMBL" id="CP097331">
    <property type="protein sequence ID" value="URF07784.1"/>
    <property type="molecule type" value="Genomic_DNA"/>
</dbReference>
<organism evidence="3 5">
    <name type="scientific">Cupriavidus campinensis</name>
    <dbReference type="NCBI Taxonomy" id="151783"/>
    <lineage>
        <taxon>Bacteria</taxon>
        <taxon>Pseudomonadati</taxon>
        <taxon>Pseudomonadota</taxon>
        <taxon>Betaproteobacteria</taxon>
        <taxon>Burkholderiales</taxon>
        <taxon>Burkholderiaceae</taxon>
        <taxon>Cupriavidus</taxon>
    </lineage>
</organism>
<protein>
    <submittedName>
        <fullName evidence="3">Type II toxin-antitoxin system VapC family toxin</fullName>
    </submittedName>
</protein>
<dbReference type="SUPFAM" id="SSF88723">
    <property type="entry name" value="PIN domain-like"/>
    <property type="match status" value="1"/>
</dbReference>
<reference evidence="3" key="3">
    <citation type="submission" date="2022-05" db="EMBL/GenBank/DDBJ databases">
        <authorList>
            <person name="Kunte H.-J."/>
        </authorList>
    </citation>
    <scope>NUCLEOTIDE SEQUENCE</scope>
    <source>
        <strain evidence="3">G5</strain>
    </source>
</reference>
<dbReference type="InterPro" id="IPR002716">
    <property type="entry name" value="PIN_dom"/>
</dbReference>
<sequence>MIGLDTCVLVRHFTQDDTPQARHASRVIASFSSGCRGFVPLAALVELVWVLKKRYAFTRKRITRVLVAFLESHWIVLESYATVCRAMVRYGKTGIDFGDCVILESCQSMRCRFIYTFDRRASRVPGFRRVPD</sequence>
<dbReference type="Pfam" id="PF01850">
    <property type="entry name" value="PIN"/>
    <property type="match status" value="1"/>
</dbReference>
<dbReference type="RefSeq" id="WP_144196992.1">
    <property type="nucleotide sequence ID" value="NZ_CAJPVH010000004.1"/>
</dbReference>
<evidence type="ECO:0000259" key="1">
    <source>
        <dbReference type="Pfam" id="PF01850"/>
    </source>
</evidence>